<evidence type="ECO:0000313" key="1">
    <source>
        <dbReference type="EMBL" id="KGN82398.1"/>
    </source>
</evidence>
<gene>
    <name evidence="1" type="ORF">HQ35_02240</name>
</gene>
<name>A0A0A2EU29_PORCN</name>
<sequence>MSVLCLTTLSMLRVCTEIFIVAHTLDSAGNLWGDRPFVGPYILVSYSLNMQKVLIKLIALPVLFDTFESYFCTGYPHI</sequence>
<dbReference type="Proteomes" id="UP000030125">
    <property type="component" value="Unassembled WGS sequence"/>
</dbReference>
<keyword evidence="2" id="KW-1185">Reference proteome</keyword>
<reference evidence="1 2" key="1">
    <citation type="submission" date="2014-08" db="EMBL/GenBank/DDBJ databases">
        <title>Porphyromonas cangingivalis strain:COT-109_OH1386 Genome sequencing.</title>
        <authorList>
            <person name="Wallis C."/>
            <person name="Deusch O."/>
            <person name="O'Flynn C."/>
            <person name="Davis I."/>
            <person name="Jospin G."/>
            <person name="Darling A.E."/>
            <person name="Coil D.A."/>
            <person name="Alexiev A."/>
            <person name="Horsfall A."/>
            <person name="Kirkwood N."/>
            <person name="Harris S."/>
            <person name="Eisen J.A."/>
        </authorList>
    </citation>
    <scope>NUCLEOTIDE SEQUENCE [LARGE SCALE GENOMIC DNA]</scope>
    <source>
        <strain evidence="2">COT-109 OH1386</strain>
    </source>
</reference>
<comment type="caution">
    <text evidence="1">The sequence shown here is derived from an EMBL/GenBank/DDBJ whole genome shotgun (WGS) entry which is preliminary data.</text>
</comment>
<dbReference type="AlphaFoldDB" id="A0A0A2EU29"/>
<evidence type="ECO:0000313" key="2">
    <source>
        <dbReference type="Proteomes" id="UP000030125"/>
    </source>
</evidence>
<dbReference type="EMBL" id="JQJD01000010">
    <property type="protein sequence ID" value="KGN82398.1"/>
    <property type="molecule type" value="Genomic_DNA"/>
</dbReference>
<organism evidence="1 2">
    <name type="scientific">Porphyromonas cangingivalis</name>
    <dbReference type="NCBI Taxonomy" id="36874"/>
    <lineage>
        <taxon>Bacteria</taxon>
        <taxon>Pseudomonadati</taxon>
        <taxon>Bacteroidota</taxon>
        <taxon>Bacteroidia</taxon>
        <taxon>Bacteroidales</taxon>
        <taxon>Porphyromonadaceae</taxon>
        <taxon>Porphyromonas</taxon>
    </lineage>
</organism>
<protein>
    <submittedName>
        <fullName evidence="1">Uncharacterized protein</fullName>
    </submittedName>
</protein>
<accession>A0A0A2EU29</accession>
<proteinExistence type="predicted"/>